<dbReference type="AlphaFoldDB" id="X0PHH0"/>
<dbReference type="OrthoDB" id="2599257at2"/>
<feature type="transmembrane region" description="Helical" evidence="1">
    <location>
        <begin position="117"/>
        <end position="140"/>
    </location>
</feature>
<keyword evidence="1" id="KW-0812">Transmembrane</keyword>
<protein>
    <submittedName>
        <fullName evidence="2">Uncharacterized protein</fullName>
    </submittedName>
</protein>
<dbReference type="Proteomes" id="UP000019488">
    <property type="component" value="Unassembled WGS sequence"/>
</dbReference>
<gene>
    <name evidence="2" type="ORF">JCM14108_849</name>
</gene>
<keyword evidence="1" id="KW-1133">Transmembrane helix</keyword>
<proteinExistence type="predicted"/>
<reference evidence="2" key="1">
    <citation type="journal article" date="2014" name="Genome Announc.">
        <title>Draft Genome Sequences of Two Lactobacillus Strains, L. farraginis JCM 14108T and L. composti JCM 14202T, Isolated from Compost of Distilled Shochu Residue.</title>
        <authorList>
            <person name="Yuki M."/>
            <person name="Oshima K."/>
            <person name="Suda W."/>
            <person name="Kitahara M."/>
            <person name="Kitamura K."/>
            <person name="Iida T."/>
            <person name="Hattori M."/>
            <person name="Ohkuma M."/>
        </authorList>
    </citation>
    <scope>NUCLEOTIDE SEQUENCE [LARGE SCALE GENOMIC DNA]</scope>
    <source>
        <strain evidence="2">JCM 14108</strain>
    </source>
</reference>
<sequence length="175" mass="20472">MNNHTHHFIGYDYLDISTNSKYKNIYLDALPNFGWLFIDIEKVAHKRNVVILHYKRNREMMNKSELTRLFHQFEATIKEIDYLEKKKNFIPTFSAILIGLTGCALMAGSVFTLEAQIIGVSVILGILGFAGWIISYFSYVKLFQKYTHKMRPEIEEKYDLLNRIAKKSSRLILTQ</sequence>
<dbReference type="RefSeq" id="WP_035178451.1">
    <property type="nucleotide sequence ID" value="NZ_AZFY01000085.1"/>
</dbReference>
<organism evidence="2 3">
    <name type="scientific">Lentilactobacillus farraginis DSM 18382 = JCM 14108</name>
    <dbReference type="NCBI Taxonomy" id="1423743"/>
    <lineage>
        <taxon>Bacteria</taxon>
        <taxon>Bacillati</taxon>
        <taxon>Bacillota</taxon>
        <taxon>Bacilli</taxon>
        <taxon>Lactobacillales</taxon>
        <taxon>Lactobacillaceae</taxon>
        <taxon>Lentilactobacillus</taxon>
    </lineage>
</organism>
<keyword evidence="1" id="KW-0472">Membrane</keyword>
<evidence type="ECO:0000313" key="2">
    <source>
        <dbReference type="EMBL" id="GAF35916.1"/>
    </source>
</evidence>
<dbReference type="EMBL" id="BAKI01000005">
    <property type="protein sequence ID" value="GAF35916.1"/>
    <property type="molecule type" value="Genomic_DNA"/>
</dbReference>
<evidence type="ECO:0000313" key="3">
    <source>
        <dbReference type="Proteomes" id="UP000019488"/>
    </source>
</evidence>
<evidence type="ECO:0000256" key="1">
    <source>
        <dbReference type="SAM" id="Phobius"/>
    </source>
</evidence>
<feature type="transmembrane region" description="Helical" evidence="1">
    <location>
        <begin position="89"/>
        <end position="111"/>
    </location>
</feature>
<dbReference type="STRING" id="1423743.FD41_GL000237"/>
<name>X0PHH0_9LACO</name>
<comment type="caution">
    <text evidence="2">The sequence shown here is derived from an EMBL/GenBank/DDBJ whole genome shotgun (WGS) entry which is preliminary data.</text>
</comment>
<accession>X0PHH0</accession>